<dbReference type="EMBL" id="JACWMS010000002">
    <property type="protein sequence ID" value="MBD1319837.1"/>
    <property type="molecule type" value="Genomic_DNA"/>
</dbReference>
<dbReference type="Proteomes" id="UP000602395">
    <property type="component" value="Unassembled WGS sequence"/>
</dbReference>
<gene>
    <name evidence="1" type="ORF">IDF66_09585</name>
</gene>
<comment type="caution">
    <text evidence="1">The sequence shown here is derived from an EMBL/GenBank/DDBJ whole genome shotgun (WGS) entry which is preliminary data.</text>
</comment>
<keyword evidence="2" id="KW-1185">Reference proteome</keyword>
<dbReference type="RefSeq" id="WP_164307723.1">
    <property type="nucleotide sequence ID" value="NZ_BAABAD010000004.1"/>
</dbReference>
<accession>A0ABR7WAL4</accession>
<name>A0ABR7WAL4_9ACTN</name>
<organism evidence="1 2">
    <name type="scientific">Gordonia hankookensis</name>
    <dbReference type="NCBI Taxonomy" id="589403"/>
    <lineage>
        <taxon>Bacteria</taxon>
        <taxon>Bacillati</taxon>
        <taxon>Actinomycetota</taxon>
        <taxon>Actinomycetes</taxon>
        <taxon>Mycobacteriales</taxon>
        <taxon>Gordoniaceae</taxon>
        <taxon>Gordonia</taxon>
    </lineage>
</organism>
<reference evidence="1 2" key="1">
    <citation type="submission" date="2020-09" db="EMBL/GenBank/DDBJ databases">
        <title>Novel species in genus Gordonia.</title>
        <authorList>
            <person name="Zhang G."/>
        </authorList>
    </citation>
    <scope>NUCLEOTIDE SEQUENCE [LARGE SCALE GENOMIC DNA]</scope>
    <source>
        <strain evidence="1 2">ON-33</strain>
    </source>
</reference>
<proteinExistence type="predicted"/>
<protein>
    <submittedName>
        <fullName evidence="1">Uncharacterized protein</fullName>
    </submittedName>
</protein>
<evidence type="ECO:0000313" key="2">
    <source>
        <dbReference type="Proteomes" id="UP000602395"/>
    </source>
</evidence>
<sequence length="51" mass="5303">MSWLTRVLVSQHNYLLRAVSGLAPEAAHATALCAGPDCSCGAVIPAHGEAW</sequence>
<evidence type="ECO:0000313" key="1">
    <source>
        <dbReference type="EMBL" id="MBD1319837.1"/>
    </source>
</evidence>